<dbReference type="PANTHER" id="PTHR43762:SF1">
    <property type="entry name" value="D-ARABINONO-1,4-LACTONE OXIDASE"/>
    <property type="match status" value="1"/>
</dbReference>
<evidence type="ECO:0000256" key="2">
    <source>
        <dbReference type="SAM" id="SignalP"/>
    </source>
</evidence>
<organism evidence="4 5">
    <name type="scientific">Ditylenchus destructor</name>
    <dbReference type="NCBI Taxonomy" id="166010"/>
    <lineage>
        <taxon>Eukaryota</taxon>
        <taxon>Metazoa</taxon>
        <taxon>Ecdysozoa</taxon>
        <taxon>Nematoda</taxon>
        <taxon>Chromadorea</taxon>
        <taxon>Rhabditida</taxon>
        <taxon>Tylenchina</taxon>
        <taxon>Tylenchomorpha</taxon>
        <taxon>Sphaerularioidea</taxon>
        <taxon>Anguinidae</taxon>
        <taxon>Anguininae</taxon>
        <taxon>Ditylenchus</taxon>
    </lineage>
</organism>
<sequence>MARLLPLLFVLGLFLLEEVGSLPYIRIGAPGGFHPFVKWVCPKCVPSIRTVEEVQKIVKNAKKIRVLGTRHSFSTIADSTDTIISTLHLNAILGLDPSVPSVTVEGGITYTDLAPFLESVGFAIPNLASLAEISVAGAAQTGAHGSGLTLGNLATHIRSLKIVLANGTLATYGPNNPELKAIALGLGLFGVIVQIELKIQPTFKLKNHVFMNMPQESVYNHFDEIENMGYTVQFFTDFSNLTHWTQVWINVKTDNDTVGGQQQLFGAPKAPGQVTPITALPSTYTMEQGKEQPWYYGLVDYRLGLSGFDGAEIQTEWIMPYKNAVPALKAVSKFGAEIAPKVYTMLIRTIEADDLWMSAEYQERSVAIHFTWQPNMTAVLDIIPKIEAAIKPYKARPHWAKVYTNKPSDFLQYYPKLKDFKNLVNKLDPQGKFRNAYINKNVLV</sequence>
<feature type="signal peptide" evidence="2">
    <location>
        <begin position="1"/>
        <end position="21"/>
    </location>
</feature>
<evidence type="ECO:0000256" key="1">
    <source>
        <dbReference type="ARBA" id="ARBA00023002"/>
    </source>
</evidence>
<dbReference type="Proteomes" id="UP001201812">
    <property type="component" value="Unassembled WGS sequence"/>
</dbReference>
<dbReference type="Gene3D" id="3.30.43.10">
    <property type="entry name" value="Uridine Diphospho-n-acetylenolpyruvylglucosamine Reductase, domain 2"/>
    <property type="match status" value="1"/>
</dbReference>
<dbReference type="InterPro" id="IPR010031">
    <property type="entry name" value="FAD_lactone_oxidase-like"/>
</dbReference>
<keyword evidence="5" id="KW-1185">Reference proteome</keyword>
<dbReference type="Gene3D" id="3.30.70.2520">
    <property type="match status" value="1"/>
</dbReference>
<dbReference type="InterPro" id="IPR016169">
    <property type="entry name" value="FAD-bd_PCMH_sub2"/>
</dbReference>
<evidence type="ECO:0000259" key="3">
    <source>
        <dbReference type="PROSITE" id="PS51387"/>
    </source>
</evidence>
<protein>
    <submittedName>
        <fullName evidence="4">FAD binding domain-containing protein</fullName>
    </submittedName>
</protein>
<dbReference type="InterPro" id="IPR036318">
    <property type="entry name" value="FAD-bd_PCMH-like_sf"/>
</dbReference>
<dbReference type="InterPro" id="IPR016171">
    <property type="entry name" value="Vanillyl_alc_oxidase_C-sub2"/>
</dbReference>
<dbReference type="GO" id="GO:0080049">
    <property type="term" value="F:L-gulono-1,4-lactone dehydrogenase activity"/>
    <property type="evidence" value="ECO:0007669"/>
    <property type="project" value="TreeGrafter"/>
</dbReference>
<dbReference type="Gene3D" id="3.30.70.2530">
    <property type="match status" value="1"/>
</dbReference>
<dbReference type="InterPro" id="IPR007173">
    <property type="entry name" value="ALO_C"/>
</dbReference>
<comment type="caution">
    <text evidence="4">The sequence shown here is derived from an EMBL/GenBank/DDBJ whole genome shotgun (WGS) entry which is preliminary data.</text>
</comment>
<dbReference type="EMBL" id="JAKKPZ010000004">
    <property type="protein sequence ID" value="KAI1721977.1"/>
    <property type="molecule type" value="Genomic_DNA"/>
</dbReference>
<evidence type="ECO:0000313" key="4">
    <source>
        <dbReference type="EMBL" id="KAI1721977.1"/>
    </source>
</evidence>
<feature type="domain" description="FAD-binding PCMH-type" evidence="3">
    <location>
        <begin position="38"/>
        <end position="202"/>
    </location>
</feature>
<dbReference type="Gene3D" id="3.30.465.10">
    <property type="match status" value="1"/>
</dbReference>
<dbReference type="SUPFAM" id="SSF56176">
    <property type="entry name" value="FAD-binding/transporter-associated domain-like"/>
    <property type="match status" value="1"/>
</dbReference>
<dbReference type="PANTHER" id="PTHR43762">
    <property type="entry name" value="L-GULONOLACTONE OXIDASE"/>
    <property type="match status" value="1"/>
</dbReference>
<accession>A0AAD4N994</accession>
<dbReference type="InterPro" id="IPR016166">
    <property type="entry name" value="FAD-bd_PCMH"/>
</dbReference>
<keyword evidence="1" id="KW-0560">Oxidoreductase</keyword>
<dbReference type="Gene3D" id="1.10.45.10">
    <property type="entry name" value="Vanillyl-alcohol Oxidase, Chain A, domain 4"/>
    <property type="match status" value="1"/>
</dbReference>
<dbReference type="InterPro" id="IPR016167">
    <property type="entry name" value="FAD-bd_PCMH_sub1"/>
</dbReference>
<dbReference type="Pfam" id="PF01565">
    <property type="entry name" value="FAD_binding_4"/>
    <property type="match status" value="1"/>
</dbReference>
<dbReference type="InterPro" id="IPR006094">
    <property type="entry name" value="Oxid_FAD_bind_N"/>
</dbReference>
<dbReference type="PROSITE" id="PS51387">
    <property type="entry name" value="FAD_PCMH"/>
    <property type="match status" value="1"/>
</dbReference>
<keyword evidence="2" id="KW-0732">Signal</keyword>
<dbReference type="Pfam" id="PF04030">
    <property type="entry name" value="ALO"/>
    <property type="match status" value="1"/>
</dbReference>
<dbReference type="GO" id="GO:0003885">
    <property type="term" value="F:D-arabinono-1,4-lactone oxidase activity"/>
    <property type="evidence" value="ECO:0007669"/>
    <property type="project" value="InterPro"/>
</dbReference>
<dbReference type="GO" id="GO:0016020">
    <property type="term" value="C:membrane"/>
    <property type="evidence" value="ECO:0007669"/>
    <property type="project" value="InterPro"/>
</dbReference>
<dbReference type="PIRSF" id="PIRSF000136">
    <property type="entry name" value="LGO_GLO"/>
    <property type="match status" value="1"/>
</dbReference>
<gene>
    <name evidence="4" type="ORF">DdX_04267</name>
</gene>
<reference evidence="4" key="1">
    <citation type="submission" date="2022-01" db="EMBL/GenBank/DDBJ databases">
        <title>Genome Sequence Resource for Two Populations of Ditylenchus destructor, the Migratory Endoparasitic Phytonematode.</title>
        <authorList>
            <person name="Zhang H."/>
            <person name="Lin R."/>
            <person name="Xie B."/>
        </authorList>
    </citation>
    <scope>NUCLEOTIDE SEQUENCE</scope>
    <source>
        <strain evidence="4">BazhouSP</strain>
    </source>
</reference>
<dbReference type="AlphaFoldDB" id="A0AAD4N994"/>
<proteinExistence type="predicted"/>
<name>A0AAD4N994_9BILA</name>
<dbReference type="GO" id="GO:0071949">
    <property type="term" value="F:FAD binding"/>
    <property type="evidence" value="ECO:0007669"/>
    <property type="project" value="InterPro"/>
</dbReference>
<evidence type="ECO:0000313" key="5">
    <source>
        <dbReference type="Proteomes" id="UP001201812"/>
    </source>
</evidence>
<feature type="chain" id="PRO_5042000314" evidence="2">
    <location>
        <begin position="22"/>
        <end position="444"/>
    </location>
</feature>